<evidence type="ECO:0000313" key="4">
    <source>
        <dbReference type="Proteomes" id="UP000182011"/>
    </source>
</evidence>
<accession>A0A0P1LZL9</accession>
<dbReference type="EMBL" id="FAOP01000003">
    <property type="protein sequence ID" value="CUU02771.1"/>
    <property type="molecule type" value="Genomic_DNA"/>
</dbReference>
<accession>A0A0P1MDR3</accession>
<organism evidence="3 4">
    <name type="scientific">Candidatus Kryptonium thompsonii</name>
    <dbReference type="NCBI Taxonomy" id="1633631"/>
    <lineage>
        <taxon>Bacteria</taxon>
        <taxon>Pseudomonadati</taxon>
        <taxon>Candidatus Kryptoniota</taxon>
        <taxon>Candidatus Kryptonium</taxon>
    </lineage>
</organism>
<dbReference type="PROSITE" id="PS51257">
    <property type="entry name" value="PROKAR_LIPOPROTEIN"/>
    <property type="match status" value="1"/>
</dbReference>
<protein>
    <submittedName>
        <fullName evidence="3">Uncharacterized protein</fullName>
    </submittedName>
</protein>
<accession>A0A0P1LWV6</accession>
<gene>
    <name evidence="3" type="ORF">JGI4_00593</name>
    <name evidence="2" type="ORF">JGI8_01863</name>
</gene>
<feature type="transmembrane region" description="Helical" evidence="1">
    <location>
        <begin position="6"/>
        <end position="24"/>
    </location>
</feature>
<accession>A0A0S4MWQ7</accession>
<evidence type="ECO:0000313" key="3">
    <source>
        <dbReference type="EMBL" id="CUU02771.1"/>
    </source>
</evidence>
<accession>A0A0P1LY29</accession>
<dbReference type="OrthoDB" id="9773531at2"/>
<keyword evidence="1" id="KW-1133">Transmembrane helix</keyword>
<name>A0A0P1LZL9_9BACT</name>
<dbReference type="Pfam" id="PF22612">
    <property type="entry name" value="GH113"/>
    <property type="match status" value="1"/>
</dbReference>
<keyword evidence="5" id="KW-1185">Reference proteome</keyword>
<dbReference type="InterPro" id="IPR017853">
    <property type="entry name" value="GH"/>
</dbReference>
<reference evidence="2 5" key="2">
    <citation type="submission" date="2015-11" db="EMBL/GenBank/DDBJ databases">
        <authorList>
            <person name="Varghese N."/>
        </authorList>
    </citation>
    <scope>NUCLEOTIDE SEQUENCE [LARGE SCALE GENOMIC DNA]</scope>
    <source>
        <strain evidence="2 5">JGI-8</strain>
    </source>
</reference>
<dbReference type="Gene3D" id="3.20.20.80">
    <property type="entry name" value="Glycosidases"/>
    <property type="match status" value="1"/>
</dbReference>
<dbReference type="RefSeq" id="WP_075427380.1">
    <property type="nucleotide sequence ID" value="NZ_CZVI01000038.1"/>
</dbReference>
<dbReference type="STRING" id="1633631.GCA_001442925_00593"/>
<accession>A0A0P1ME55</accession>
<dbReference type="Proteomes" id="UP000182200">
    <property type="component" value="Unassembled WGS sequence"/>
</dbReference>
<dbReference type="CDD" id="cd19608">
    <property type="entry name" value="GH113_mannanase-like"/>
    <property type="match status" value="1"/>
</dbReference>
<keyword evidence="1" id="KW-0812">Transmembrane</keyword>
<evidence type="ECO:0000313" key="2">
    <source>
        <dbReference type="EMBL" id="CUS93721.1"/>
    </source>
</evidence>
<dbReference type="EMBL" id="CZVI01000038">
    <property type="protein sequence ID" value="CUS93721.1"/>
    <property type="molecule type" value="Genomic_DNA"/>
</dbReference>
<dbReference type="InterPro" id="IPR055151">
    <property type="entry name" value="GH113"/>
</dbReference>
<reference evidence="3 4" key="1">
    <citation type="submission" date="2015-11" db="EMBL/GenBank/DDBJ databases">
        <authorList>
            <person name="Zhang Y."/>
            <person name="Guo Z."/>
        </authorList>
    </citation>
    <scope>NUCLEOTIDE SEQUENCE [LARGE SCALE GENOMIC DNA]</scope>
    <source>
        <strain evidence="3">JGI-4</strain>
    </source>
</reference>
<accession>A0A0P1P2V4</accession>
<sequence>MKRVLGKNYLLILFFFIYGCNFIVNIKDEAMKERIQIYKRGFNFTSWKRTEYSMDYAKNSFDTMATSGANLVSIVVTLYQKSPDDTLIIDDPNKTPSIYSISQIVQYAHSKNFGVMLKIHLDTYDDISRTKIKPSDIPAWFRNYSKYVLNYARICEMLGVEMFCVGTELLSLSGERTLWAELIDSVRKIYTGKIIYASNFDEYRNVSFWDKVDYIGVDFFAPVSNKTDPVYDDLVLGWQPYLNDLKSWFSENHSGKKLIFTEVGYPSTDGASMKPWSVGNVLDLEEQSLCYEVALDIISSVDFVDGIFFWNWNADLMADFLKMGFSPYGKPAFEVLKKHWVKQQVLSKNKIW</sequence>
<dbReference type="Proteomes" id="UP000182011">
    <property type="component" value="Unassembled WGS sequence"/>
</dbReference>
<dbReference type="AlphaFoldDB" id="A0A0P1LZL9"/>
<evidence type="ECO:0000313" key="5">
    <source>
        <dbReference type="Proteomes" id="UP000182200"/>
    </source>
</evidence>
<evidence type="ECO:0000256" key="1">
    <source>
        <dbReference type="SAM" id="Phobius"/>
    </source>
</evidence>
<accession>A0A0P1LR69</accession>
<keyword evidence="1" id="KW-0472">Membrane</keyword>
<dbReference type="SUPFAM" id="SSF51445">
    <property type="entry name" value="(Trans)glycosidases"/>
    <property type="match status" value="1"/>
</dbReference>
<proteinExistence type="predicted"/>